<sequence length="38" mass="4768">MKKLTILKFSNVKNKYLIDSIWIRDIYLKYRIRGDYEE</sequence>
<evidence type="ECO:0000313" key="1">
    <source>
        <dbReference type="EMBL" id="CDA09822.1"/>
    </source>
</evidence>
<gene>
    <name evidence="1" type="ORF">BN488_00875</name>
</gene>
<organism evidence="1 2">
    <name type="scientific">Intestinibacter bartlettii CAG:1329</name>
    <dbReference type="NCBI Taxonomy" id="1263063"/>
    <lineage>
        <taxon>Bacteria</taxon>
        <taxon>Bacillati</taxon>
        <taxon>Bacillota</taxon>
        <taxon>Clostridia</taxon>
        <taxon>Peptostreptococcales</taxon>
        <taxon>Peptostreptococcaceae</taxon>
        <taxon>Intestinibacter</taxon>
    </lineage>
</organism>
<dbReference type="EMBL" id="CBBD010000025">
    <property type="protein sequence ID" value="CDA09822.1"/>
    <property type="molecule type" value="Genomic_DNA"/>
</dbReference>
<evidence type="ECO:0000313" key="2">
    <source>
        <dbReference type="Proteomes" id="UP000017980"/>
    </source>
</evidence>
<dbReference type="AlphaFoldDB" id="R5XZD2"/>
<name>R5XZD2_9FIRM</name>
<reference evidence="1" key="1">
    <citation type="submission" date="2012-11" db="EMBL/GenBank/DDBJ databases">
        <title>Dependencies among metagenomic species, viruses, plasmids and units of genetic variation.</title>
        <authorList>
            <person name="Nielsen H.B."/>
            <person name="Almeida M."/>
            <person name="Juncker A.S."/>
            <person name="Rasmussen S."/>
            <person name="Li J."/>
            <person name="Sunagawa S."/>
            <person name="Plichta D."/>
            <person name="Gautier L."/>
            <person name="Le Chatelier E."/>
            <person name="Peletier E."/>
            <person name="Bonde I."/>
            <person name="Nielsen T."/>
            <person name="Manichanh C."/>
            <person name="Arumugam M."/>
            <person name="Batto J."/>
            <person name="Santos M.B.Q.D."/>
            <person name="Blom N."/>
            <person name="Borruel N."/>
            <person name="Burgdorf K.S."/>
            <person name="Boumezbeur F."/>
            <person name="Casellas F."/>
            <person name="Dore J."/>
            <person name="Guarner F."/>
            <person name="Hansen T."/>
            <person name="Hildebrand F."/>
            <person name="Kaas R.S."/>
            <person name="Kennedy S."/>
            <person name="Kristiansen K."/>
            <person name="Kultima J.R."/>
            <person name="Leonard P."/>
            <person name="Levenez F."/>
            <person name="Lund O."/>
            <person name="Moumen B."/>
            <person name="Le Paslier D."/>
            <person name="Pons N."/>
            <person name="Pedersen O."/>
            <person name="Prifti E."/>
            <person name="Qin J."/>
            <person name="Raes J."/>
            <person name="Tap J."/>
            <person name="Tims S."/>
            <person name="Ussery D.W."/>
            <person name="Yamada T."/>
            <person name="MetaHit consortium"/>
            <person name="Renault P."/>
            <person name="Sicheritz-Ponten T."/>
            <person name="Bork P."/>
            <person name="Wang J."/>
            <person name="Brunak S."/>
            <person name="Ehrlich S.D."/>
        </authorList>
    </citation>
    <scope>NUCLEOTIDE SEQUENCE [LARGE SCALE GENOMIC DNA]</scope>
</reference>
<protein>
    <submittedName>
        <fullName evidence="1">Uncharacterized protein</fullName>
    </submittedName>
</protein>
<proteinExistence type="predicted"/>
<accession>R5XZD2</accession>
<comment type="caution">
    <text evidence="1">The sequence shown here is derived from an EMBL/GenBank/DDBJ whole genome shotgun (WGS) entry which is preliminary data.</text>
</comment>
<dbReference type="Proteomes" id="UP000017980">
    <property type="component" value="Unassembled WGS sequence"/>
</dbReference>